<evidence type="ECO:0000256" key="8">
    <source>
        <dbReference type="ARBA" id="ARBA00022840"/>
    </source>
</evidence>
<dbReference type="InterPro" id="IPR036457">
    <property type="entry name" value="PPM-type-like_dom_sf"/>
</dbReference>
<dbReference type="Proteomes" id="UP000312512">
    <property type="component" value="Unassembled WGS sequence"/>
</dbReference>
<evidence type="ECO:0000256" key="4">
    <source>
        <dbReference type="ARBA" id="ARBA00022723"/>
    </source>
</evidence>
<dbReference type="PANTHER" id="PTHR43156">
    <property type="entry name" value="STAGE II SPORULATION PROTEIN E-RELATED"/>
    <property type="match status" value="1"/>
</dbReference>
<keyword evidence="8" id="KW-0067">ATP-binding</keyword>
<evidence type="ECO:0000256" key="11">
    <source>
        <dbReference type="ARBA" id="ARBA00023211"/>
    </source>
</evidence>
<gene>
    <name evidence="17" type="ORF">FH608_047830</name>
</gene>
<evidence type="ECO:0000256" key="6">
    <source>
        <dbReference type="ARBA" id="ARBA00022777"/>
    </source>
</evidence>
<dbReference type="GO" id="GO:0003735">
    <property type="term" value="F:structural constituent of ribosome"/>
    <property type="evidence" value="ECO:0007669"/>
    <property type="project" value="InterPro"/>
</dbReference>
<dbReference type="InterPro" id="IPR052016">
    <property type="entry name" value="Bact_Sigma-Reg"/>
</dbReference>
<keyword evidence="4" id="KW-0479">Metal-binding</keyword>
<keyword evidence="6" id="KW-0418">Kinase</keyword>
<dbReference type="EC" id="3.1.3.16" evidence="1"/>
<dbReference type="GO" id="GO:0004722">
    <property type="term" value="F:protein serine/threonine phosphatase activity"/>
    <property type="evidence" value="ECO:0007669"/>
    <property type="project" value="UniProtKB-EC"/>
</dbReference>
<evidence type="ECO:0000256" key="12">
    <source>
        <dbReference type="ARBA" id="ARBA00047761"/>
    </source>
</evidence>
<evidence type="ECO:0000256" key="5">
    <source>
        <dbReference type="ARBA" id="ARBA00022741"/>
    </source>
</evidence>
<keyword evidence="2" id="KW-0597">Phosphoprotein</keyword>
<evidence type="ECO:0000256" key="3">
    <source>
        <dbReference type="ARBA" id="ARBA00022679"/>
    </source>
</evidence>
<keyword evidence="11" id="KW-0464">Manganese</keyword>
<dbReference type="SUPFAM" id="SSF55785">
    <property type="entry name" value="PYP-like sensor domain (PAS domain)"/>
    <property type="match status" value="1"/>
</dbReference>
<dbReference type="FunFam" id="3.60.40.10:FF:000005">
    <property type="entry name" value="Serine/threonine protein phosphatase"/>
    <property type="match status" value="1"/>
</dbReference>
<sequence length="705" mass="75754">MTRPPSSAPDPGEAIESSRLDDLLIEAVFSAGAHFGIVYVLDADAGVLRMETAIGLPADVARTWARIRTNDRVPVAVSVRERRLIWAGDRVALARGFPTAALALPYHFSVAASPVCSGGDVRGGFVLGWPAGGETVLDRRRLDVIEDACARMGPLLRRASEHGRAVEPHSLPRVLDPVRAHRADPYTALRAMACLNCLPEGYCHLDGHGLVTLVTPPAAGLLAAKPSEMVGQRMCEALPWLDEPVYEDRFQAAIADRQATQFTARHPDGRQLSFQCFPSLPGIAIRIMPATTSQTGTLDAGPGVIGQHDLLHLAISLARAMTAQDVVDLVADDVMPVCDAQAMAILTWDSGRMRVVASRGYSRRGIEKFDGRPVVRAVRWARGYDEGRAAFYSDWDEFHQTYPGAVRVDDMGAWALLPLVARGRSIGTCVLAYDRPHRFGDSERAMLTALGGLVTQAFERAWLYDNKHQLAQSMQTNLLPKDLPEFPGLEVAARYVPATPGMDLGGDFYDLIRLSDTEAAAVIGDVQGHDMTAVALMGQVRTAIHTHASAGATCGEVLAHTNQLMTELAPDRFTSCLYLTLDLEDHTACLASAGHLPPLLSRPGVPTQVLDTTPGPLLGIDPDAEYATTDLHLPPGSVLTLYTDGLIEEPGCDLGEAIAALAARFAPAPGQPLRGLAESLLGPASTRQRADDTALLLLRNTPRPP</sequence>
<accession>A0A5C4V3K2</accession>
<keyword evidence="9" id="KW-0460">Magnesium</keyword>
<dbReference type="Gene3D" id="3.30.450.40">
    <property type="match status" value="1"/>
</dbReference>
<dbReference type="InterPro" id="IPR029016">
    <property type="entry name" value="GAF-like_dom_sf"/>
</dbReference>
<keyword evidence="7" id="KW-0378">Hydrolase</keyword>
<dbReference type="SUPFAM" id="SSF81606">
    <property type="entry name" value="PP2C-like"/>
    <property type="match status" value="1"/>
</dbReference>
<dbReference type="GO" id="GO:0046872">
    <property type="term" value="F:metal ion binding"/>
    <property type="evidence" value="ECO:0007669"/>
    <property type="project" value="UniProtKB-KW"/>
</dbReference>
<dbReference type="InterPro" id="IPR001932">
    <property type="entry name" value="PPM-type_phosphatase-like_dom"/>
</dbReference>
<proteinExistence type="predicted"/>
<evidence type="ECO:0000313" key="17">
    <source>
        <dbReference type="EMBL" id="KAB8185205.1"/>
    </source>
</evidence>
<evidence type="ECO:0000256" key="1">
    <source>
        <dbReference type="ARBA" id="ARBA00013081"/>
    </source>
</evidence>
<dbReference type="InterPro" id="IPR018130">
    <property type="entry name" value="Ribosomal_uS2_CS"/>
</dbReference>
<evidence type="ECO:0000256" key="7">
    <source>
        <dbReference type="ARBA" id="ARBA00022801"/>
    </source>
</evidence>
<dbReference type="Pfam" id="PF13185">
    <property type="entry name" value="GAF_2"/>
    <property type="match status" value="1"/>
</dbReference>
<comment type="catalytic activity">
    <reaction evidence="12">
        <text>O-phospho-L-seryl-[protein] + H2O = L-seryl-[protein] + phosphate</text>
        <dbReference type="Rhea" id="RHEA:20629"/>
        <dbReference type="Rhea" id="RHEA-COMP:9863"/>
        <dbReference type="Rhea" id="RHEA-COMP:11604"/>
        <dbReference type="ChEBI" id="CHEBI:15377"/>
        <dbReference type="ChEBI" id="CHEBI:29999"/>
        <dbReference type="ChEBI" id="CHEBI:43474"/>
        <dbReference type="ChEBI" id="CHEBI:83421"/>
        <dbReference type="EC" id="3.1.3.16"/>
    </reaction>
</comment>
<dbReference type="Gene3D" id="3.30.450.20">
    <property type="entry name" value="PAS domain"/>
    <property type="match status" value="1"/>
</dbReference>
<keyword evidence="3" id="KW-0808">Transferase</keyword>
<keyword evidence="18" id="KW-1185">Reference proteome</keyword>
<dbReference type="Pfam" id="PF07228">
    <property type="entry name" value="SpoIIE"/>
    <property type="match status" value="1"/>
</dbReference>
<dbReference type="SUPFAM" id="SSF55781">
    <property type="entry name" value="GAF domain-like"/>
    <property type="match status" value="2"/>
</dbReference>
<evidence type="ECO:0000259" key="16">
    <source>
        <dbReference type="SMART" id="SM00331"/>
    </source>
</evidence>
<organism evidence="17 18">
    <name type="scientific">Nonomuraea phyllanthi</name>
    <dbReference type="NCBI Taxonomy" id="2219224"/>
    <lineage>
        <taxon>Bacteria</taxon>
        <taxon>Bacillati</taxon>
        <taxon>Actinomycetota</taxon>
        <taxon>Actinomycetes</taxon>
        <taxon>Streptosporangiales</taxon>
        <taxon>Streptosporangiaceae</taxon>
        <taxon>Nonomuraea</taxon>
    </lineage>
</organism>
<evidence type="ECO:0000256" key="2">
    <source>
        <dbReference type="ARBA" id="ARBA00022553"/>
    </source>
</evidence>
<dbReference type="GO" id="GO:0005840">
    <property type="term" value="C:ribosome"/>
    <property type="evidence" value="ECO:0007669"/>
    <property type="project" value="InterPro"/>
</dbReference>
<dbReference type="AlphaFoldDB" id="A0A5C4V3K2"/>
<dbReference type="EMBL" id="VDLX02000031">
    <property type="protein sequence ID" value="KAB8185205.1"/>
    <property type="molecule type" value="Genomic_DNA"/>
</dbReference>
<dbReference type="InterPro" id="IPR003018">
    <property type="entry name" value="GAF"/>
</dbReference>
<evidence type="ECO:0000256" key="9">
    <source>
        <dbReference type="ARBA" id="ARBA00022842"/>
    </source>
</evidence>
<evidence type="ECO:0000256" key="13">
    <source>
        <dbReference type="ARBA" id="ARBA00056274"/>
    </source>
</evidence>
<dbReference type="PROSITE" id="PS00962">
    <property type="entry name" value="RIBOSOMAL_S2_1"/>
    <property type="match status" value="1"/>
</dbReference>
<evidence type="ECO:0000256" key="14">
    <source>
        <dbReference type="ARBA" id="ARBA00075117"/>
    </source>
</evidence>
<reference evidence="17 18" key="1">
    <citation type="submission" date="2019-10" db="EMBL/GenBank/DDBJ databases">
        <title>Nonomuraea sp. nov., isolated from Phyllanthus amarus.</title>
        <authorList>
            <person name="Klykleung N."/>
            <person name="Tanasupawat S."/>
        </authorList>
    </citation>
    <scope>NUCLEOTIDE SEQUENCE [LARGE SCALE GENOMIC DNA]</scope>
    <source>
        <strain evidence="17 18">PA1-10</strain>
    </source>
</reference>
<dbReference type="InterPro" id="IPR035965">
    <property type="entry name" value="PAS-like_dom_sf"/>
</dbReference>
<dbReference type="GO" id="GO:0016301">
    <property type="term" value="F:kinase activity"/>
    <property type="evidence" value="ECO:0007669"/>
    <property type="project" value="UniProtKB-KW"/>
</dbReference>
<comment type="function">
    <text evidence="13">Primarily acts as an independent SigF regulator that is sensitive to the osmosensory signal, mediating the cross talk of PknD with the SigF regulon. Possesses both phosphatase and kinase activities. The kinase domain functions as a classic anti-sigma factor-like kinase to phosphorylate the anti-anti-sigma factor domain at the canonical regulatory site, and the phosphatase domain antagonizes this activity.</text>
</comment>
<keyword evidence="10" id="KW-0904">Protein phosphatase</keyword>
<name>A0A5C4V3K2_9ACTN</name>
<feature type="domain" description="PPM-type phosphatase" evidence="16">
    <location>
        <begin position="486"/>
        <end position="700"/>
    </location>
</feature>
<dbReference type="OrthoDB" id="118142at2"/>
<evidence type="ECO:0000313" key="18">
    <source>
        <dbReference type="Proteomes" id="UP000312512"/>
    </source>
</evidence>
<comment type="caution">
    <text evidence="17">The sequence shown here is derived from an EMBL/GenBank/DDBJ whole genome shotgun (WGS) entry which is preliminary data.</text>
</comment>
<protein>
    <recommendedName>
        <fullName evidence="1">protein-serine/threonine phosphatase</fullName>
        <ecNumber evidence="1">3.1.3.16</ecNumber>
    </recommendedName>
    <alternativeName>
        <fullName evidence="15">Protein-serine/threonine phosphatase</fullName>
    </alternativeName>
    <alternativeName>
        <fullName evidence="14">Serine/threonine-protein kinase</fullName>
    </alternativeName>
</protein>
<keyword evidence="5" id="KW-0547">Nucleotide-binding</keyword>
<dbReference type="SMART" id="SM00331">
    <property type="entry name" value="PP2C_SIG"/>
    <property type="match status" value="1"/>
</dbReference>
<dbReference type="RefSeq" id="WP_139637868.1">
    <property type="nucleotide sequence ID" value="NZ_VDLX02000031.1"/>
</dbReference>
<dbReference type="GO" id="GO:0005524">
    <property type="term" value="F:ATP binding"/>
    <property type="evidence" value="ECO:0007669"/>
    <property type="project" value="UniProtKB-KW"/>
</dbReference>
<dbReference type="GO" id="GO:0006412">
    <property type="term" value="P:translation"/>
    <property type="evidence" value="ECO:0007669"/>
    <property type="project" value="InterPro"/>
</dbReference>
<evidence type="ECO:0000256" key="10">
    <source>
        <dbReference type="ARBA" id="ARBA00022912"/>
    </source>
</evidence>
<evidence type="ECO:0000256" key="15">
    <source>
        <dbReference type="ARBA" id="ARBA00081350"/>
    </source>
</evidence>
<dbReference type="PANTHER" id="PTHR43156:SF2">
    <property type="entry name" value="STAGE II SPORULATION PROTEIN E"/>
    <property type="match status" value="1"/>
</dbReference>
<dbReference type="Gene3D" id="3.60.40.10">
    <property type="entry name" value="PPM-type phosphatase domain"/>
    <property type="match status" value="1"/>
</dbReference>